<organism evidence="1">
    <name type="scientific">Brassica napus</name>
    <name type="common">Rape</name>
    <dbReference type="NCBI Taxonomy" id="3708"/>
    <lineage>
        <taxon>Eukaryota</taxon>
        <taxon>Viridiplantae</taxon>
        <taxon>Streptophyta</taxon>
        <taxon>Embryophyta</taxon>
        <taxon>Tracheophyta</taxon>
        <taxon>Spermatophyta</taxon>
        <taxon>Magnoliopsida</taxon>
        <taxon>eudicotyledons</taxon>
        <taxon>Gunneridae</taxon>
        <taxon>Pentapetalae</taxon>
        <taxon>rosids</taxon>
        <taxon>malvids</taxon>
        <taxon>Brassicales</taxon>
        <taxon>Brassicaceae</taxon>
        <taxon>Brassiceae</taxon>
        <taxon>Brassica</taxon>
    </lineage>
</organism>
<sequence length="46" mass="5617">MKPMKSQMWIFMETKISQVTYILQRFFFHILFVLFACLCKSFQFAS</sequence>
<gene>
    <name evidence="1" type="ORF">DARMORV10_A09P24550.1</name>
</gene>
<proteinExistence type="predicted"/>
<dbReference type="Proteomes" id="UP001295469">
    <property type="component" value="Chromosome A09"/>
</dbReference>
<evidence type="ECO:0000313" key="1">
    <source>
        <dbReference type="EMBL" id="CAF2042182.1"/>
    </source>
</evidence>
<accession>A0A816P105</accession>
<protein>
    <submittedName>
        <fullName evidence="1">(rape) hypothetical protein</fullName>
    </submittedName>
</protein>
<reference evidence="1" key="1">
    <citation type="submission" date="2021-01" db="EMBL/GenBank/DDBJ databases">
        <authorList>
            <consortium name="Genoscope - CEA"/>
            <person name="William W."/>
        </authorList>
    </citation>
    <scope>NUCLEOTIDE SEQUENCE</scope>
</reference>
<name>A0A816P105_BRANA</name>
<dbReference type="AlphaFoldDB" id="A0A816P105"/>
<dbReference type="EMBL" id="HG994363">
    <property type="protein sequence ID" value="CAF2042182.1"/>
    <property type="molecule type" value="Genomic_DNA"/>
</dbReference>